<dbReference type="EMBL" id="QJKJ01009754">
    <property type="protein sequence ID" value="RDX75673.1"/>
    <property type="molecule type" value="Genomic_DNA"/>
</dbReference>
<gene>
    <name evidence="1" type="ORF">CR513_44414</name>
</gene>
<name>A0A371FC37_MUCPR</name>
<dbReference type="AlphaFoldDB" id="A0A371FC37"/>
<organism evidence="1 2">
    <name type="scientific">Mucuna pruriens</name>
    <name type="common">Velvet bean</name>
    <name type="synonym">Dolichos pruriens</name>
    <dbReference type="NCBI Taxonomy" id="157652"/>
    <lineage>
        <taxon>Eukaryota</taxon>
        <taxon>Viridiplantae</taxon>
        <taxon>Streptophyta</taxon>
        <taxon>Embryophyta</taxon>
        <taxon>Tracheophyta</taxon>
        <taxon>Spermatophyta</taxon>
        <taxon>Magnoliopsida</taxon>
        <taxon>eudicotyledons</taxon>
        <taxon>Gunneridae</taxon>
        <taxon>Pentapetalae</taxon>
        <taxon>rosids</taxon>
        <taxon>fabids</taxon>
        <taxon>Fabales</taxon>
        <taxon>Fabaceae</taxon>
        <taxon>Papilionoideae</taxon>
        <taxon>50 kb inversion clade</taxon>
        <taxon>NPAAA clade</taxon>
        <taxon>indigoferoid/millettioid clade</taxon>
        <taxon>Phaseoleae</taxon>
        <taxon>Mucuna</taxon>
    </lineage>
</organism>
<accession>A0A371FC37</accession>
<evidence type="ECO:0000313" key="1">
    <source>
        <dbReference type="EMBL" id="RDX75673.1"/>
    </source>
</evidence>
<sequence length="110" mass="11578">MGLTPTALGKTLPSHTYKPFASQLSPFSSSAPSSSVAPILQLSSFLDLGPPTIVTVSRNSSKSSSLIPLHLILWPSLLYVPTSTAPAATKILKAFLSPIVRLSLSTWSSL</sequence>
<proteinExistence type="predicted"/>
<protein>
    <submittedName>
        <fullName evidence="1">Uncharacterized protein</fullName>
    </submittedName>
</protein>
<dbReference type="Proteomes" id="UP000257109">
    <property type="component" value="Unassembled WGS sequence"/>
</dbReference>
<keyword evidence="2" id="KW-1185">Reference proteome</keyword>
<feature type="non-terminal residue" evidence="1">
    <location>
        <position position="1"/>
    </location>
</feature>
<comment type="caution">
    <text evidence="1">The sequence shown here is derived from an EMBL/GenBank/DDBJ whole genome shotgun (WGS) entry which is preliminary data.</text>
</comment>
<evidence type="ECO:0000313" key="2">
    <source>
        <dbReference type="Proteomes" id="UP000257109"/>
    </source>
</evidence>
<reference evidence="1" key="1">
    <citation type="submission" date="2018-05" db="EMBL/GenBank/DDBJ databases">
        <title>Draft genome of Mucuna pruriens seed.</title>
        <authorList>
            <person name="Nnadi N.E."/>
            <person name="Vos R."/>
            <person name="Hasami M.H."/>
            <person name="Devisetty U.K."/>
            <person name="Aguiy J.C."/>
        </authorList>
    </citation>
    <scope>NUCLEOTIDE SEQUENCE [LARGE SCALE GENOMIC DNA]</scope>
    <source>
        <strain evidence="1">JCA_2017</strain>
    </source>
</reference>